<keyword evidence="2" id="KW-1185">Reference proteome</keyword>
<dbReference type="Proteomes" id="UP000623010">
    <property type="component" value="Unassembled WGS sequence"/>
</dbReference>
<dbReference type="RefSeq" id="WP_190055938.1">
    <property type="nucleotide sequence ID" value="NZ_BMWH01000002.1"/>
</dbReference>
<evidence type="ECO:0000313" key="1">
    <source>
        <dbReference type="EMBL" id="GGZ73387.1"/>
    </source>
</evidence>
<accession>A0A918QU13</accession>
<proteinExistence type="predicted"/>
<dbReference type="AlphaFoldDB" id="A0A918QU13"/>
<evidence type="ECO:0000313" key="2">
    <source>
        <dbReference type="Proteomes" id="UP000623010"/>
    </source>
</evidence>
<dbReference type="EMBL" id="BMWH01000002">
    <property type="protein sequence ID" value="GGZ73387.1"/>
    <property type="molecule type" value="Genomic_DNA"/>
</dbReference>
<protein>
    <submittedName>
        <fullName evidence="1">Uncharacterized protein</fullName>
    </submittedName>
</protein>
<sequence length="61" mass="6798">MHACPRPHGQLCLALADVNDRIRRLMSQPVTPVNAAERAAQYQRLLEEWGALFQNDVGPTA</sequence>
<organism evidence="1 2">
    <name type="scientific">Streptomyces echinoruber</name>
    <dbReference type="NCBI Taxonomy" id="68898"/>
    <lineage>
        <taxon>Bacteria</taxon>
        <taxon>Bacillati</taxon>
        <taxon>Actinomycetota</taxon>
        <taxon>Actinomycetes</taxon>
        <taxon>Kitasatosporales</taxon>
        <taxon>Streptomycetaceae</taxon>
        <taxon>Streptomyces</taxon>
    </lineage>
</organism>
<reference evidence="1" key="1">
    <citation type="journal article" date="2014" name="Int. J. Syst. Evol. Microbiol.">
        <title>Complete genome sequence of Corynebacterium casei LMG S-19264T (=DSM 44701T), isolated from a smear-ripened cheese.</title>
        <authorList>
            <consortium name="US DOE Joint Genome Institute (JGI-PGF)"/>
            <person name="Walter F."/>
            <person name="Albersmeier A."/>
            <person name="Kalinowski J."/>
            <person name="Ruckert C."/>
        </authorList>
    </citation>
    <scope>NUCLEOTIDE SEQUENCE</scope>
    <source>
        <strain evidence="1">JCM 5016</strain>
    </source>
</reference>
<name>A0A918QU13_9ACTN</name>
<reference evidence="1" key="2">
    <citation type="submission" date="2020-09" db="EMBL/GenBank/DDBJ databases">
        <authorList>
            <person name="Sun Q."/>
            <person name="Ohkuma M."/>
        </authorList>
    </citation>
    <scope>NUCLEOTIDE SEQUENCE</scope>
    <source>
        <strain evidence="1">JCM 5016</strain>
    </source>
</reference>
<gene>
    <name evidence="1" type="ORF">GCM10010389_08750</name>
</gene>
<comment type="caution">
    <text evidence="1">The sequence shown here is derived from an EMBL/GenBank/DDBJ whole genome shotgun (WGS) entry which is preliminary data.</text>
</comment>